<evidence type="ECO:0000313" key="7">
    <source>
        <dbReference type="Proteomes" id="UP000199296"/>
    </source>
</evidence>
<sequence>MSWDLLLMSIMYVFAGAMHFIKPKAYVKIIPKFLPQRRSLNLLAGAFEILAGLGLLFPETRTYAALFIILMLIAFLLIHFNMLRGEQFSLGIPRWILILRIPLQFILIWWAYLYI</sequence>
<dbReference type="EMBL" id="FNCW01000021">
    <property type="protein sequence ID" value="SDH05895.1"/>
    <property type="molecule type" value="Genomic_DNA"/>
</dbReference>
<evidence type="ECO:0000256" key="2">
    <source>
        <dbReference type="ARBA" id="ARBA00022692"/>
    </source>
</evidence>
<protein>
    <submittedName>
        <fullName evidence="6">Uncharacterized membrane protein</fullName>
    </submittedName>
</protein>
<evidence type="ECO:0000256" key="5">
    <source>
        <dbReference type="SAM" id="Phobius"/>
    </source>
</evidence>
<evidence type="ECO:0000313" key="6">
    <source>
        <dbReference type="EMBL" id="SDH05895.1"/>
    </source>
</evidence>
<reference evidence="6 7" key="1">
    <citation type="submission" date="2016-10" db="EMBL/GenBank/DDBJ databases">
        <authorList>
            <person name="de Groot N.N."/>
        </authorList>
    </citation>
    <scope>NUCLEOTIDE SEQUENCE [LARGE SCALE GENOMIC DNA]</scope>
    <source>
        <strain evidence="6 7">DSM 19803</strain>
    </source>
</reference>
<name>A0A1G7ZBA4_9FLAO</name>
<dbReference type="STRING" id="470826.SAMN04488027_12118"/>
<dbReference type="RefSeq" id="WP_093370287.1">
    <property type="nucleotide sequence ID" value="NZ_FNCW01000021.1"/>
</dbReference>
<dbReference type="Proteomes" id="UP000199296">
    <property type="component" value="Unassembled WGS sequence"/>
</dbReference>
<evidence type="ECO:0000256" key="3">
    <source>
        <dbReference type="ARBA" id="ARBA00022989"/>
    </source>
</evidence>
<feature type="transmembrane region" description="Helical" evidence="5">
    <location>
        <begin position="95"/>
        <end position="113"/>
    </location>
</feature>
<gene>
    <name evidence="6" type="ORF">SAMN04488027_12118</name>
</gene>
<dbReference type="PANTHER" id="PTHR36974:SF1">
    <property type="entry name" value="DOXX FAMILY MEMBRANE PROTEIN"/>
    <property type="match status" value="1"/>
</dbReference>
<accession>A0A1G7ZBA4</accession>
<evidence type="ECO:0000256" key="4">
    <source>
        <dbReference type="ARBA" id="ARBA00023136"/>
    </source>
</evidence>
<feature type="transmembrane region" description="Helical" evidence="5">
    <location>
        <begin position="6"/>
        <end position="27"/>
    </location>
</feature>
<organism evidence="6 7">
    <name type="scientific">Psychroflexus sediminis</name>
    <dbReference type="NCBI Taxonomy" id="470826"/>
    <lineage>
        <taxon>Bacteria</taxon>
        <taxon>Pseudomonadati</taxon>
        <taxon>Bacteroidota</taxon>
        <taxon>Flavobacteriia</taxon>
        <taxon>Flavobacteriales</taxon>
        <taxon>Flavobacteriaceae</taxon>
        <taxon>Psychroflexus</taxon>
    </lineage>
</organism>
<comment type="subcellular location">
    <subcellularLocation>
        <location evidence="1">Membrane</location>
        <topology evidence="1">Multi-pass membrane protein</topology>
    </subcellularLocation>
</comment>
<feature type="transmembrane region" description="Helical" evidence="5">
    <location>
        <begin position="63"/>
        <end position="83"/>
    </location>
</feature>
<evidence type="ECO:0000256" key="1">
    <source>
        <dbReference type="ARBA" id="ARBA00004141"/>
    </source>
</evidence>
<keyword evidence="3 5" id="KW-1133">Transmembrane helix</keyword>
<dbReference type="AlphaFoldDB" id="A0A1G7ZBA4"/>
<keyword evidence="2 5" id="KW-0812">Transmembrane</keyword>
<dbReference type="PANTHER" id="PTHR36974">
    <property type="entry name" value="MEMBRANE PROTEIN-RELATED"/>
    <property type="match status" value="1"/>
</dbReference>
<feature type="transmembrane region" description="Helical" evidence="5">
    <location>
        <begin position="39"/>
        <end position="57"/>
    </location>
</feature>
<dbReference type="OrthoDB" id="327939at2"/>
<dbReference type="Pfam" id="PF13564">
    <property type="entry name" value="DoxX_2"/>
    <property type="match status" value="1"/>
</dbReference>
<dbReference type="InterPro" id="IPR032808">
    <property type="entry name" value="DoxX"/>
</dbReference>
<dbReference type="GO" id="GO:0016020">
    <property type="term" value="C:membrane"/>
    <property type="evidence" value="ECO:0007669"/>
    <property type="project" value="UniProtKB-SubCell"/>
</dbReference>
<keyword evidence="7" id="KW-1185">Reference proteome</keyword>
<proteinExistence type="predicted"/>
<keyword evidence="4 5" id="KW-0472">Membrane</keyword>